<organism evidence="1 2">
    <name type="scientific">Larkinella terrae</name>
    <dbReference type="NCBI Taxonomy" id="2025311"/>
    <lineage>
        <taxon>Bacteria</taxon>
        <taxon>Pseudomonadati</taxon>
        <taxon>Bacteroidota</taxon>
        <taxon>Cytophagia</taxon>
        <taxon>Cytophagales</taxon>
        <taxon>Spirosomataceae</taxon>
        <taxon>Larkinella</taxon>
    </lineage>
</organism>
<name>A0A7K0EK27_9BACT</name>
<gene>
    <name evidence="1" type="ORF">GJJ30_10960</name>
</gene>
<sequence length="211" mass="22696">MRPISLQPKAITISAYPDVPLLFIAKNPVLENDDTLLDFTVRAYRRDKVTGQPENLLPELVVTDEGTEIQYSAEQTRKLAAVGGCYTEIWYGDQPILTATATFEKSASETPYNPEIPIQTVIGAEGITIDVKVTTASGTAGSAPVSAYEHTFTGITHLVISQAQHGHPRVASVLVLDQSGHQLFVDITVDAGTKAVTIDSQVAITGTIYIL</sequence>
<reference evidence="1 2" key="1">
    <citation type="journal article" date="2018" name="Antonie Van Leeuwenhoek">
        <title>Larkinella terrae sp. nov., isolated from soil on Jeju Island, South Korea.</title>
        <authorList>
            <person name="Ten L.N."/>
            <person name="Jeon J."/>
            <person name="Park S.J."/>
            <person name="Park S."/>
            <person name="Lee S.Y."/>
            <person name="Kim M.K."/>
            <person name="Jung H.Y."/>
        </authorList>
    </citation>
    <scope>NUCLEOTIDE SEQUENCE [LARGE SCALE GENOMIC DNA]</scope>
    <source>
        <strain evidence="1 2">KCTC 52001</strain>
    </source>
</reference>
<proteinExistence type="predicted"/>
<accession>A0A7K0EK27</accession>
<protein>
    <submittedName>
        <fullName evidence="1">Uncharacterized protein</fullName>
    </submittedName>
</protein>
<evidence type="ECO:0000313" key="2">
    <source>
        <dbReference type="Proteomes" id="UP000441754"/>
    </source>
</evidence>
<dbReference type="RefSeq" id="WP_154175200.1">
    <property type="nucleotide sequence ID" value="NZ_WJXZ01000006.1"/>
</dbReference>
<dbReference type="AlphaFoldDB" id="A0A7K0EK27"/>
<evidence type="ECO:0000313" key="1">
    <source>
        <dbReference type="EMBL" id="MRS61808.1"/>
    </source>
</evidence>
<keyword evidence="2" id="KW-1185">Reference proteome</keyword>
<comment type="caution">
    <text evidence="1">The sequence shown here is derived from an EMBL/GenBank/DDBJ whole genome shotgun (WGS) entry which is preliminary data.</text>
</comment>
<dbReference type="EMBL" id="WJXZ01000006">
    <property type="protein sequence ID" value="MRS61808.1"/>
    <property type="molecule type" value="Genomic_DNA"/>
</dbReference>
<dbReference type="Proteomes" id="UP000441754">
    <property type="component" value="Unassembled WGS sequence"/>
</dbReference>